<reference evidence="2 3" key="1">
    <citation type="submission" date="2019-07" db="EMBL/GenBank/DDBJ databases">
        <title>Genomic Encyclopedia of Archaeal and Bacterial Type Strains, Phase II (KMG-II): from individual species to whole genera.</title>
        <authorList>
            <person name="Goeker M."/>
        </authorList>
    </citation>
    <scope>NUCLEOTIDE SEQUENCE [LARGE SCALE GENOMIC DNA]</scope>
    <source>
        <strain evidence="2 3">ATCC BAA-1854</strain>
    </source>
</reference>
<accession>A0A562UFA8</accession>
<feature type="transmembrane region" description="Helical" evidence="1">
    <location>
        <begin position="16"/>
        <end position="36"/>
    </location>
</feature>
<keyword evidence="1" id="KW-0472">Membrane</keyword>
<dbReference type="Proteomes" id="UP000317010">
    <property type="component" value="Unassembled WGS sequence"/>
</dbReference>
<dbReference type="NCBIfam" id="NF038065">
    <property type="entry name" value="Pr6Pr"/>
    <property type="match status" value="1"/>
</dbReference>
<sequence length="224" mass="25888">MNNPTYTTPKPNKIKIIYALIVVLIAWFALVVQFTISIQAHEAKGNSLAFALIQLVSFFTILTNLLAAKSLTIQLIAPGSYWGRFFSKPSVQTAITVYMAIVGLVYWAVLRNTWKPQRWFKVADELLHTVDPLLFIIYWLAFVPKNSLVYKYVLNWLWYPLIYLIYILIRGAIYHRYPYYFVDVDIMGYGRVLIHSFALMLLFIGVGALFIWIGHLILKLAKTT</sequence>
<dbReference type="EMBL" id="VLLI01000001">
    <property type="protein sequence ID" value="TWJ04464.1"/>
    <property type="molecule type" value="Genomic_DNA"/>
</dbReference>
<keyword evidence="3" id="KW-1185">Reference proteome</keyword>
<feature type="transmembrane region" description="Helical" evidence="1">
    <location>
        <begin position="91"/>
        <end position="110"/>
    </location>
</feature>
<evidence type="ECO:0008006" key="4">
    <source>
        <dbReference type="Google" id="ProtNLM"/>
    </source>
</evidence>
<organism evidence="2 3">
    <name type="scientific">Mucilaginibacter frigoritolerans</name>
    <dbReference type="NCBI Taxonomy" id="652788"/>
    <lineage>
        <taxon>Bacteria</taxon>
        <taxon>Pseudomonadati</taxon>
        <taxon>Bacteroidota</taxon>
        <taxon>Sphingobacteriia</taxon>
        <taxon>Sphingobacteriales</taxon>
        <taxon>Sphingobacteriaceae</taxon>
        <taxon>Mucilaginibacter</taxon>
    </lineage>
</organism>
<feature type="transmembrane region" description="Helical" evidence="1">
    <location>
        <begin position="48"/>
        <end position="71"/>
    </location>
</feature>
<dbReference type="RefSeq" id="WP_144908707.1">
    <property type="nucleotide sequence ID" value="NZ_VLLI01000001.1"/>
</dbReference>
<name>A0A562UFA8_9SPHI</name>
<dbReference type="OrthoDB" id="9809977at2"/>
<comment type="caution">
    <text evidence="2">The sequence shown here is derived from an EMBL/GenBank/DDBJ whole genome shotgun (WGS) entry which is preliminary data.</text>
</comment>
<gene>
    <name evidence="2" type="ORF">JN11_00173</name>
</gene>
<protein>
    <recommendedName>
        <fullName evidence="4">FAR-17a/AIG1-like protein</fullName>
    </recommendedName>
</protein>
<evidence type="ECO:0000256" key="1">
    <source>
        <dbReference type="SAM" id="Phobius"/>
    </source>
</evidence>
<dbReference type="AlphaFoldDB" id="A0A562UFA8"/>
<feature type="transmembrane region" description="Helical" evidence="1">
    <location>
        <begin position="153"/>
        <end position="173"/>
    </location>
</feature>
<proteinExistence type="predicted"/>
<keyword evidence="1" id="KW-1133">Transmembrane helix</keyword>
<dbReference type="InterPro" id="IPR049713">
    <property type="entry name" value="Pr6Pr-like"/>
</dbReference>
<evidence type="ECO:0000313" key="3">
    <source>
        <dbReference type="Proteomes" id="UP000317010"/>
    </source>
</evidence>
<feature type="transmembrane region" description="Helical" evidence="1">
    <location>
        <begin position="193"/>
        <end position="218"/>
    </location>
</feature>
<feature type="transmembrane region" description="Helical" evidence="1">
    <location>
        <begin position="122"/>
        <end position="141"/>
    </location>
</feature>
<keyword evidence="1" id="KW-0812">Transmembrane</keyword>
<evidence type="ECO:0000313" key="2">
    <source>
        <dbReference type="EMBL" id="TWJ04464.1"/>
    </source>
</evidence>